<dbReference type="RefSeq" id="WP_132102210.1">
    <property type="nucleotide sequence ID" value="NZ_SMLB01000005.1"/>
</dbReference>
<evidence type="ECO:0000256" key="5">
    <source>
        <dbReference type="ARBA" id="ARBA00023002"/>
    </source>
</evidence>
<accession>A0A4R5AJF8</accession>
<evidence type="ECO:0000256" key="2">
    <source>
        <dbReference type="ARBA" id="ARBA00005466"/>
    </source>
</evidence>
<protein>
    <submittedName>
        <fullName evidence="7">FAD-binding oxidoreductase</fullName>
    </submittedName>
</protein>
<dbReference type="Pfam" id="PF08031">
    <property type="entry name" value="BBE"/>
    <property type="match status" value="1"/>
</dbReference>
<dbReference type="InterPro" id="IPR016166">
    <property type="entry name" value="FAD-bd_PCMH"/>
</dbReference>
<comment type="cofactor">
    <cofactor evidence="1">
        <name>FAD</name>
        <dbReference type="ChEBI" id="CHEBI:57692"/>
    </cofactor>
</comment>
<dbReference type="PANTHER" id="PTHR42973">
    <property type="entry name" value="BINDING OXIDOREDUCTASE, PUTATIVE (AFU_ORTHOLOGUE AFUA_1G17690)-RELATED"/>
    <property type="match status" value="1"/>
</dbReference>
<dbReference type="OrthoDB" id="9775082at2"/>
<evidence type="ECO:0000256" key="1">
    <source>
        <dbReference type="ARBA" id="ARBA00001974"/>
    </source>
</evidence>
<dbReference type="Proteomes" id="UP000295217">
    <property type="component" value="Unassembled WGS sequence"/>
</dbReference>
<dbReference type="Gene3D" id="3.40.462.20">
    <property type="match status" value="1"/>
</dbReference>
<name>A0A4R5AJF8_9ACTN</name>
<dbReference type="GO" id="GO:0071949">
    <property type="term" value="F:FAD binding"/>
    <property type="evidence" value="ECO:0007669"/>
    <property type="project" value="InterPro"/>
</dbReference>
<dbReference type="PANTHER" id="PTHR42973:SF39">
    <property type="entry name" value="FAD-BINDING PCMH-TYPE DOMAIN-CONTAINING PROTEIN"/>
    <property type="match status" value="1"/>
</dbReference>
<dbReference type="Gene3D" id="3.30.43.10">
    <property type="entry name" value="Uridine Diphospho-n-acetylenolpyruvylglucosamine Reductase, domain 2"/>
    <property type="match status" value="1"/>
</dbReference>
<dbReference type="InterPro" id="IPR050416">
    <property type="entry name" value="FAD-linked_Oxidoreductase"/>
</dbReference>
<comment type="caution">
    <text evidence="7">The sequence shown here is derived from an EMBL/GenBank/DDBJ whole genome shotgun (WGS) entry which is preliminary data.</text>
</comment>
<feature type="domain" description="FAD-binding PCMH-type" evidence="6">
    <location>
        <begin position="37"/>
        <end position="205"/>
    </location>
</feature>
<dbReference type="EMBL" id="SMLB01000005">
    <property type="protein sequence ID" value="TDD71680.1"/>
    <property type="molecule type" value="Genomic_DNA"/>
</dbReference>
<evidence type="ECO:0000256" key="4">
    <source>
        <dbReference type="ARBA" id="ARBA00022827"/>
    </source>
</evidence>
<reference evidence="7 8" key="1">
    <citation type="submission" date="2019-02" db="EMBL/GenBank/DDBJ databases">
        <title>Draft genome sequences of novel Actinobacteria.</title>
        <authorList>
            <person name="Sahin N."/>
            <person name="Ay H."/>
            <person name="Saygin H."/>
        </authorList>
    </citation>
    <scope>NUCLEOTIDE SEQUENCE [LARGE SCALE GENOMIC DNA]</scope>
    <source>
        <strain evidence="7 8">8K307</strain>
    </source>
</reference>
<dbReference type="Pfam" id="PF01565">
    <property type="entry name" value="FAD_binding_4"/>
    <property type="match status" value="1"/>
</dbReference>
<evidence type="ECO:0000256" key="3">
    <source>
        <dbReference type="ARBA" id="ARBA00022630"/>
    </source>
</evidence>
<dbReference type="InterPro" id="IPR016167">
    <property type="entry name" value="FAD-bd_PCMH_sub1"/>
</dbReference>
<organism evidence="7 8">
    <name type="scientific">Jiangella aurantiaca</name>
    <dbReference type="NCBI Taxonomy" id="2530373"/>
    <lineage>
        <taxon>Bacteria</taxon>
        <taxon>Bacillati</taxon>
        <taxon>Actinomycetota</taxon>
        <taxon>Actinomycetes</taxon>
        <taxon>Jiangellales</taxon>
        <taxon>Jiangellaceae</taxon>
        <taxon>Jiangella</taxon>
    </lineage>
</organism>
<dbReference type="InterPro" id="IPR036318">
    <property type="entry name" value="FAD-bd_PCMH-like_sf"/>
</dbReference>
<dbReference type="Gene3D" id="3.30.465.10">
    <property type="match status" value="1"/>
</dbReference>
<dbReference type="InterPro" id="IPR006094">
    <property type="entry name" value="Oxid_FAD_bind_N"/>
</dbReference>
<gene>
    <name evidence="7" type="ORF">E1262_05985</name>
</gene>
<comment type="similarity">
    <text evidence="2">Belongs to the oxygen-dependent FAD-linked oxidoreductase family.</text>
</comment>
<keyword evidence="5" id="KW-0560">Oxidoreductase</keyword>
<dbReference type="AlphaFoldDB" id="A0A4R5AJF8"/>
<keyword evidence="3" id="KW-0285">Flavoprotein</keyword>
<evidence type="ECO:0000259" key="6">
    <source>
        <dbReference type="PROSITE" id="PS51387"/>
    </source>
</evidence>
<evidence type="ECO:0000313" key="7">
    <source>
        <dbReference type="EMBL" id="TDD71680.1"/>
    </source>
</evidence>
<keyword evidence="4" id="KW-0274">FAD</keyword>
<evidence type="ECO:0000313" key="8">
    <source>
        <dbReference type="Proteomes" id="UP000295217"/>
    </source>
</evidence>
<dbReference type="PROSITE" id="PS51387">
    <property type="entry name" value="FAD_PCMH"/>
    <property type="match status" value="1"/>
</dbReference>
<dbReference type="InterPro" id="IPR016169">
    <property type="entry name" value="FAD-bd_PCMH_sub2"/>
</dbReference>
<keyword evidence="8" id="KW-1185">Reference proteome</keyword>
<proteinExistence type="inferred from homology"/>
<dbReference type="GO" id="GO:0016491">
    <property type="term" value="F:oxidoreductase activity"/>
    <property type="evidence" value="ECO:0007669"/>
    <property type="project" value="UniProtKB-KW"/>
</dbReference>
<sequence>MREPTWERLEASLEGTLLLPGTPAYESARHAARRQPSDLRPAGIVMAADATDVAAGIAFGREHGVPTVPRSGAHCYAGRSSTSGLLIDVTPMDRIEVTDGSVTVGAGTRLGRLYDALEPDGLTLPMGTCPTVGVAGHVLGGGLGFLGRAHGLASDRLVAAEVVLADGRVVWCDEDHDPDLLWALRGSGGGQFGVVSTLVLEAVRTPAITSAFHVRWPYEHAAAVIGAWQASAPQAPDELVAELRLVVPGDPRELPDVSLFGMVLDADVATTTGLLTTIIDEVETEPTWEFHDQSPYVPAVRRLNLLGSDLPPGAVPVDLKVGKSEFFRRALPSATVSALVERLIADRVPGYARECTFFAWGGAYNRVPVGATAFVHREETFMLDVTTVIGNPTPRLRSAAQYWLADVWDVVHPWGSGGVYPNFPDPSLEDGEMAYHGSNLTRLRAVKRRYDPDDWFRFHQSVAPVGAPG</sequence>
<dbReference type="SUPFAM" id="SSF56176">
    <property type="entry name" value="FAD-binding/transporter-associated domain-like"/>
    <property type="match status" value="1"/>
</dbReference>
<dbReference type="InterPro" id="IPR012951">
    <property type="entry name" value="BBE"/>
</dbReference>